<feature type="compositionally biased region" description="Low complexity" evidence="2">
    <location>
        <begin position="691"/>
        <end position="726"/>
    </location>
</feature>
<dbReference type="PANTHER" id="PTHR13914">
    <property type="entry name" value="PROLINE OXIDASE"/>
    <property type="match status" value="1"/>
</dbReference>
<evidence type="ECO:0000259" key="3">
    <source>
        <dbReference type="Pfam" id="PF01619"/>
    </source>
</evidence>
<feature type="compositionally biased region" description="Basic residues" evidence="2">
    <location>
        <begin position="577"/>
        <end position="592"/>
    </location>
</feature>
<feature type="compositionally biased region" description="Basic and acidic residues" evidence="2">
    <location>
        <begin position="470"/>
        <end position="480"/>
    </location>
</feature>
<dbReference type="InterPro" id="IPR015659">
    <property type="entry name" value="Proline_oxidase"/>
</dbReference>
<keyword evidence="1" id="KW-0560">Oxidoreductase</keyword>
<dbReference type="InterPro" id="IPR002872">
    <property type="entry name" value="Proline_DH_dom"/>
</dbReference>
<feature type="region of interest" description="Disordered" evidence="2">
    <location>
        <begin position="1"/>
        <end position="20"/>
    </location>
</feature>
<feature type="compositionally biased region" description="Low complexity" evidence="2">
    <location>
        <begin position="566"/>
        <end position="576"/>
    </location>
</feature>
<feature type="compositionally biased region" description="Polar residues" evidence="2">
    <location>
        <begin position="730"/>
        <end position="751"/>
    </location>
</feature>
<evidence type="ECO:0000256" key="1">
    <source>
        <dbReference type="ARBA" id="ARBA00023002"/>
    </source>
</evidence>
<reference evidence="5" key="1">
    <citation type="journal article" date="2019" name="Int. J. Syst. Evol. Microbiol.">
        <title>The Global Catalogue of Microorganisms (GCM) 10K type strain sequencing project: providing services to taxonomists for standard genome sequencing and annotation.</title>
        <authorList>
            <consortium name="The Broad Institute Genomics Platform"/>
            <consortium name="The Broad Institute Genome Sequencing Center for Infectious Disease"/>
            <person name="Wu L."/>
            <person name="Ma J."/>
        </authorList>
    </citation>
    <scope>NUCLEOTIDE SEQUENCE [LARGE SCALE GENOMIC DNA]</scope>
    <source>
        <strain evidence="5">NBRC 108725</strain>
    </source>
</reference>
<dbReference type="SUPFAM" id="SSF51730">
    <property type="entry name" value="FAD-linked oxidoreductase"/>
    <property type="match status" value="1"/>
</dbReference>
<feature type="compositionally biased region" description="Basic residues" evidence="2">
    <location>
        <begin position="549"/>
        <end position="565"/>
    </location>
</feature>
<name>A0ABN6XKH1_9MICO</name>
<evidence type="ECO:0000313" key="4">
    <source>
        <dbReference type="EMBL" id="BDZ45439.1"/>
    </source>
</evidence>
<accession>A0ABN6XKH1</accession>
<dbReference type="Proteomes" id="UP001321498">
    <property type="component" value="Chromosome"/>
</dbReference>
<gene>
    <name evidence="4" type="ORF">GCM10025866_13480</name>
</gene>
<proteinExistence type="predicted"/>
<feature type="domain" description="Proline dehydrogenase" evidence="3">
    <location>
        <begin position="144"/>
        <end position="435"/>
    </location>
</feature>
<dbReference type="Pfam" id="PF01619">
    <property type="entry name" value="Pro_dh"/>
    <property type="match status" value="1"/>
</dbReference>
<keyword evidence="5" id="KW-1185">Reference proteome</keyword>
<dbReference type="EMBL" id="AP027731">
    <property type="protein sequence ID" value="BDZ45439.1"/>
    <property type="molecule type" value="Genomic_DNA"/>
</dbReference>
<feature type="compositionally biased region" description="Low complexity" evidence="2">
    <location>
        <begin position="602"/>
        <end position="621"/>
    </location>
</feature>
<sequence>MADVSPDPAAERATLPPTEWAADPLEERTVALVRTWLERSADAPVDPAAARLAGVLRDPHGLPFTLGFVDGVVRPEDLRVAARNLRRLLPVVPRFLPAYQRAAIAAGALLGPALPWPVVPAARFVLRRMVGHLVLDATPARLGRRIAALRATGARLNINLLGEAVLGDGEAARRLQGTRRLLERDDVDYVSIKVSAIASQLSLWGFDETVDRVVGSLLPLYRYAARAGTRKFINLDMEEYKDLELTIAVFQRLLDTPDLLELEAGIVLQAYLPDALSAMQRLNRWSQQRRERGGAPIKVRVVKGANLLMERVDARLHDWELATLPSKEATDANYKRVLDWALTPGRTDAVHLGIAGHNLFDVAHAWLLANERGVADRVDFEMLLGMASGQAAAVREDVGGLLLYTPVVAPAEFDVAISYLVRRLEENSSDENFLSAAFDLQSDASLFERERTRFSRSLAAVDGSVPRPNRRQDRRSDRSLPRAGAPFANEPDTDPSLPGNVDWGRAILDRAVATQLGSDTVRAARLDSTDQLEQLLRRVAKAGATWGPRRARSARRCLTRRRPRSPRAGPTSSRWLPPRRGRPWARAIRRSARPSTSPPTTPTGRASSTTSPARPSFPRRSPWSRRRGTSPRRSPQGRSSRRSPRAAESSSSPPRRRAASERSSPRRCGPRASRRPCSPSWTSTRRRSVERSSSIRWSSACSSPARGRLPRSSGPGVPSSRCSPRPAGRTRSSSPRARISTSPLPTWSGPPSGTPVRSARRRAS</sequence>
<evidence type="ECO:0000256" key="2">
    <source>
        <dbReference type="SAM" id="MobiDB-lite"/>
    </source>
</evidence>
<dbReference type="PANTHER" id="PTHR13914:SF0">
    <property type="entry name" value="PROLINE DEHYDROGENASE 1, MITOCHONDRIAL"/>
    <property type="match status" value="1"/>
</dbReference>
<evidence type="ECO:0000313" key="5">
    <source>
        <dbReference type="Proteomes" id="UP001321498"/>
    </source>
</evidence>
<feature type="region of interest" description="Disordered" evidence="2">
    <location>
        <begin position="544"/>
        <end position="764"/>
    </location>
</feature>
<organism evidence="4 5">
    <name type="scientific">Naasia aerilata</name>
    <dbReference type="NCBI Taxonomy" id="1162966"/>
    <lineage>
        <taxon>Bacteria</taxon>
        <taxon>Bacillati</taxon>
        <taxon>Actinomycetota</taxon>
        <taxon>Actinomycetes</taxon>
        <taxon>Micrococcales</taxon>
        <taxon>Microbacteriaceae</taxon>
        <taxon>Naasia</taxon>
    </lineage>
</organism>
<dbReference type="Gene3D" id="3.20.20.220">
    <property type="match status" value="1"/>
</dbReference>
<dbReference type="InterPro" id="IPR029041">
    <property type="entry name" value="FAD-linked_oxidoreductase-like"/>
</dbReference>
<feature type="region of interest" description="Disordered" evidence="2">
    <location>
        <begin position="459"/>
        <end position="501"/>
    </location>
</feature>
<protein>
    <recommendedName>
        <fullName evidence="3">Proline dehydrogenase domain-containing protein</fullName>
    </recommendedName>
</protein>